<feature type="transmembrane region" description="Helical" evidence="10">
    <location>
        <begin position="80"/>
        <end position="110"/>
    </location>
</feature>
<dbReference type="EMBL" id="WUPT01000002">
    <property type="protein sequence ID" value="MXQ09169.1"/>
    <property type="molecule type" value="Genomic_DNA"/>
</dbReference>
<keyword evidence="6" id="KW-0630">Potassium</keyword>
<evidence type="ECO:0000313" key="11">
    <source>
        <dbReference type="EMBL" id="MXQ09169.1"/>
    </source>
</evidence>
<reference evidence="11 12" key="1">
    <citation type="submission" date="2019-12" db="EMBL/GenBank/DDBJ databases">
        <authorList>
            <person name="Lee S.D."/>
        </authorList>
    </citation>
    <scope>NUCLEOTIDE SEQUENCE [LARGE SCALE GENOMIC DNA]</scope>
    <source>
        <strain evidence="11 12">GH1-50</strain>
    </source>
</reference>
<evidence type="ECO:0000256" key="9">
    <source>
        <dbReference type="ARBA" id="ARBA00023136"/>
    </source>
</evidence>
<dbReference type="Pfam" id="PF02386">
    <property type="entry name" value="TrkH"/>
    <property type="match status" value="1"/>
</dbReference>
<evidence type="ECO:0000256" key="2">
    <source>
        <dbReference type="ARBA" id="ARBA00022448"/>
    </source>
</evidence>
<keyword evidence="8" id="KW-0406">Ion transport</keyword>
<keyword evidence="12" id="KW-1185">Reference proteome</keyword>
<feature type="transmembrane region" description="Helical" evidence="10">
    <location>
        <begin position="195"/>
        <end position="220"/>
    </location>
</feature>
<dbReference type="PANTHER" id="PTHR32024">
    <property type="entry name" value="TRK SYSTEM POTASSIUM UPTAKE PROTEIN TRKG-RELATED"/>
    <property type="match status" value="1"/>
</dbReference>
<keyword evidence="2" id="KW-0813">Transport</keyword>
<feature type="transmembrane region" description="Helical" evidence="10">
    <location>
        <begin position="130"/>
        <end position="155"/>
    </location>
</feature>
<dbReference type="RefSeq" id="WP_160765022.1">
    <property type="nucleotide sequence ID" value="NZ_WUPT01000002.1"/>
</dbReference>
<feature type="transmembrane region" description="Helical" evidence="10">
    <location>
        <begin position="232"/>
        <end position="251"/>
    </location>
</feature>
<sequence length="448" mass="47774">MSLAGRVRLSLTRRRLSPPAVLAVIYGAFICVGALVLWLPVSNSGDVTLSDAVFTAASAVTVTGLVVVDTGSDFTLLGQIVIALLIQVGGLGLMTFAALLLSMLGVSIGMPQRLVLRDELGQTSLTELGALVRAVIMVALLCETAGTLILMTVFVPEFGWAEGTWQAIFHAISAFNNAGFSLFPDSLTGYVGDPVVTITISLLFMIGGLGFVVLTDLYRMRRWRKLSLHSKLMLTGSAVLILTGWVLVAALEWDNPGTLGALEGTGTKLLASWFQAVTPRTAGFNSLDYAEMETSTTLMTMTMMVVGGGPTSTAGGIKVTTLIVLILATIAFFRKQERLHVFGRSLGLEEVMKVLALTTVSLFLVLAGLFLMSITYEGDFLDMVFEVTSAFGTVGLSRGATGELSEAGRAVIIVMMFFGRLGPLTLGFFLAVRSQPRVRYPEGQVFLG</sequence>
<evidence type="ECO:0000256" key="6">
    <source>
        <dbReference type="ARBA" id="ARBA00022958"/>
    </source>
</evidence>
<feature type="transmembrane region" description="Helical" evidence="10">
    <location>
        <begin position="313"/>
        <end position="333"/>
    </location>
</feature>
<keyword evidence="4" id="KW-0633">Potassium transport</keyword>
<evidence type="ECO:0000256" key="3">
    <source>
        <dbReference type="ARBA" id="ARBA00022475"/>
    </source>
</evidence>
<evidence type="ECO:0000256" key="5">
    <source>
        <dbReference type="ARBA" id="ARBA00022692"/>
    </source>
</evidence>
<comment type="caution">
    <text evidence="11">The sequence shown here is derived from an EMBL/GenBank/DDBJ whole genome shotgun (WGS) entry which is preliminary data.</text>
</comment>
<dbReference type="InterPro" id="IPR004772">
    <property type="entry name" value="TrkH"/>
</dbReference>
<evidence type="ECO:0000256" key="7">
    <source>
        <dbReference type="ARBA" id="ARBA00022989"/>
    </source>
</evidence>
<keyword evidence="9 10" id="KW-0472">Membrane</keyword>
<name>A0A7C9II74_9RHOB</name>
<evidence type="ECO:0000256" key="10">
    <source>
        <dbReference type="SAM" id="Phobius"/>
    </source>
</evidence>
<keyword evidence="5 10" id="KW-0812">Transmembrane</keyword>
<dbReference type="Proteomes" id="UP000480350">
    <property type="component" value="Unassembled WGS sequence"/>
</dbReference>
<dbReference type="AlphaFoldDB" id="A0A7C9II74"/>
<keyword evidence="7 10" id="KW-1133">Transmembrane helix</keyword>
<reference evidence="11 12" key="2">
    <citation type="submission" date="2020-03" db="EMBL/GenBank/DDBJ databases">
        <title>Kangsaoukella pontilimi gen. nov., sp. nov., a new member of the family Rhodobacteraceae isolated from a tidal mudflat.</title>
        <authorList>
            <person name="Kim I.S."/>
        </authorList>
    </citation>
    <scope>NUCLEOTIDE SEQUENCE [LARGE SCALE GENOMIC DNA]</scope>
    <source>
        <strain evidence="11 12">GH1-50</strain>
    </source>
</reference>
<organism evidence="11 12">
    <name type="scientific">Kangsaoukella pontilimi</name>
    <dbReference type="NCBI Taxonomy" id="2691042"/>
    <lineage>
        <taxon>Bacteria</taxon>
        <taxon>Pseudomonadati</taxon>
        <taxon>Pseudomonadota</taxon>
        <taxon>Alphaproteobacteria</taxon>
        <taxon>Rhodobacterales</taxon>
        <taxon>Paracoccaceae</taxon>
        <taxon>Kangsaoukella</taxon>
    </lineage>
</organism>
<gene>
    <name evidence="11" type="ORF">GQ651_15080</name>
</gene>
<evidence type="ECO:0000256" key="4">
    <source>
        <dbReference type="ARBA" id="ARBA00022538"/>
    </source>
</evidence>
<dbReference type="GO" id="GO:0005886">
    <property type="term" value="C:plasma membrane"/>
    <property type="evidence" value="ECO:0007669"/>
    <property type="project" value="UniProtKB-SubCell"/>
</dbReference>
<dbReference type="NCBIfam" id="TIGR00933">
    <property type="entry name" value="2a38"/>
    <property type="match status" value="1"/>
</dbReference>
<dbReference type="PANTHER" id="PTHR32024:SF1">
    <property type="entry name" value="KTR SYSTEM POTASSIUM UPTAKE PROTEIN B"/>
    <property type="match status" value="1"/>
</dbReference>
<evidence type="ECO:0000256" key="8">
    <source>
        <dbReference type="ARBA" id="ARBA00023065"/>
    </source>
</evidence>
<proteinExistence type="predicted"/>
<feature type="transmembrane region" description="Helical" evidence="10">
    <location>
        <begin position="354"/>
        <end position="376"/>
    </location>
</feature>
<evidence type="ECO:0000313" key="12">
    <source>
        <dbReference type="Proteomes" id="UP000480350"/>
    </source>
</evidence>
<feature type="transmembrane region" description="Helical" evidence="10">
    <location>
        <begin position="20"/>
        <end position="41"/>
    </location>
</feature>
<dbReference type="GO" id="GO:0015379">
    <property type="term" value="F:potassium:chloride symporter activity"/>
    <property type="evidence" value="ECO:0007669"/>
    <property type="project" value="InterPro"/>
</dbReference>
<evidence type="ECO:0000256" key="1">
    <source>
        <dbReference type="ARBA" id="ARBA00004651"/>
    </source>
</evidence>
<protein>
    <submittedName>
        <fullName evidence="11">Ktr system potassium transporter B</fullName>
    </submittedName>
</protein>
<keyword evidence="3" id="KW-1003">Cell membrane</keyword>
<feature type="transmembrane region" description="Helical" evidence="10">
    <location>
        <begin position="410"/>
        <end position="432"/>
    </location>
</feature>
<dbReference type="InterPro" id="IPR003445">
    <property type="entry name" value="Cat_transpt"/>
</dbReference>
<comment type="subcellular location">
    <subcellularLocation>
        <location evidence="1">Cell membrane</location>
        <topology evidence="1">Multi-pass membrane protein</topology>
    </subcellularLocation>
</comment>
<accession>A0A7C9II74</accession>